<dbReference type="GO" id="GO:0005829">
    <property type="term" value="C:cytosol"/>
    <property type="evidence" value="ECO:0007669"/>
    <property type="project" value="TreeGrafter"/>
</dbReference>
<evidence type="ECO:0008006" key="3">
    <source>
        <dbReference type="Google" id="ProtNLM"/>
    </source>
</evidence>
<sequence length="234" mass="25402">MTTTKETTTSETPKTTKLVLCVFCGSSFGNSPEFSNGATKLGSLIAENNFGLVYGGGTTGLMGAIAKSVASNGGYVHGIIPDALVSKERVSAEEIAKINEEIKKGVDNHKGETPLDEAYGKSTIVPDMHTRKRLMGQEADAFVAMPGGFGTLEELFEITTWSQLGIHKKPIVLFNLNGFYDELIEFISKCIKNGFISENNGNILQIASTPEEVIEKINNYIVPEGRFNLNWSNQ</sequence>
<dbReference type="FunFam" id="3.40.50.450:FF:000018">
    <property type="entry name" value="Lysine decarboxylase-like protein"/>
    <property type="match status" value="1"/>
</dbReference>
<dbReference type="NCBIfam" id="TIGR00730">
    <property type="entry name" value="Rossman fold protein, TIGR00730 family"/>
    <property type="match status" value="1"/>
</dbReference>
<comment type="caution">
    <text evidence="1">The sequence shown here is derived from an EMBL/GenBank/DDBJ whole genome shotgun (WGS) entry which is preliminary data.</text>
</comment>
<gene>
    <name evidence="1" type="ORF">CANINC_003490</name>
</gene>
<evidence type="ECO:0000313" key="2">
    <source>
        <dbReference type="Proteomes" id="UP000307173"/>
    </source>
</evidence>
<dbReference type="Pfam" id="PF03641">
    <property type="entry name" value="Lysine_decarbox"/>
    <property type="match status" value="1"/>
</dbReference>
<dbReference type="OrthoDB" id="414463at2759"/>
<dbReference type="EMBL" id="SELW01000553">
    <property type="protein sequence ID" value="TID21210.1"/>
    <property type="molecule type" value="Genomic_DNA"/>
</dbReference>
<accession>A0A4T0WYR9</accession>
<dbReference type="GO" id="GO:0009691">
    <property type="term" value="P:cytokinin biosynthetic process"/>
    <property type="evidence" value="ECO:0007669"/>
    <property type="project" value="InterPro"/>
</dbReference>
<evidence type="ECO:0000313" key="1">
    <source>
        <dbReference type="EMBL" id="TID21210.1"/>
    </source>
</evidence>
<dbReference type="AlphaFoldDB" id="A0A4T0WYR9"/>
<dbReference type="Gene3D" id="3.40.50.450">
    <property type="match status" value="1"/>
</dbReference>
<dbReference type="SUPFAM" id="SSF102405">
    <property type="entry name" value="MCP/YpsA-like"/>
    <property type="match status" value="1"/>
</dbReference>
<keyword evidence="2" id="KW-1185">Reference proteome</keyword>
<proteinExistence type="predicted"/>
<dbReference type="InterPro" id="IPR005269">
    <property type="entry name" value="LOG"/>
</dbReference>
<dbReference type="InterPro" id="IPR031100">
    <property type="entry name" value="LOG_fam"/>
</dbReference>
<protein>
    <recommendedName>
        <fullName evidence="3">Cytokinin riboside 5'-monophosphate phosphoribohydrolase</fullName>
    </recommendedName>
</protein>
<dbReference type="GO" id="GO:0016799">
    <property type="term" value="F:hydrolase activity, hydrolyzing N-glycosyl compounds"/>
    <property type="evidence" value="ECO:0007669"/>
    <property type="project" value="TreeGrafter"/>
</dbReference>
<dbReference type="PANTHER" id="PTHR31223:SF70">
    <property type="entry name" value="LOG FAMILY PROTEIN YJL055W"/>
    <property type="match status" value="1"/>
</dbReference>
<reference evidence="1 2" key="1">
    <citation type="journal article" date="2019" name="Front. Genet.">
        <title>Whole-Genome Sequencing of the Opportunistic Yeast Pathogen Candida inconspicua Uncovers Its Hybrid Origin.</title>
        <authorList>
            <person name="Mixao V."/>
            <person name="Hansen A.P."/>
            <person name="Saus E."/>
            <person name="Boekhout T."/>
            <person name="Lass-Florl C."/>
            <person name="Gabaldon T."/>
        </authorList>
    </citation>
    <scope>NUCLEOTIDE SEQUENCE [LARGE SCALE GENOMIC DNA]</scope>
    <source>
        <strain evidence="1 2">CBS 180</strain>
    </source>
</reference>
<dbReference type="Proteomes" id="UP000307173">
    <property type="component" value="Unassembled WGS sequence"/>
</dbReference>
<name>A0A4T0WYR9_9ASCO</name>
<dbReference type="STRING" id="52247.A0A4T0WYR9"/>
<dbReference type="PANTHER" id="PTHR31223">
    <property type="entry name" value="LOG FAMILY PROTEIN YJL055W"/>
    <property type="match status" value="1"/>
</dbReference>
<organism evidence="1 2">
    <name type="scientific">Pichia inconspicua</name>
    <dbReference type="NCBI Taxonomy" id="52247"/>
    <lineage>
        <taxon>Eukaryota</taxon>
        <taxon>Fungi</taxon>
        <taxon>Dikarya</taxon>
        <taxon>Ascomycota</taxon>
        <taxon>Saccharomycotina</taxon>
        <taxon>Pichiomycetes</taxon>
        <taxon>Pichiales</taxon>
        <taxon>Pichiaceae</taxon>
        <taxon>Pichia</taxon>
    </lineage>
</organism>